<sequence length="2473" mass="268532">MKAKLLLLSVLFSLSSYETFAQNVISGTDTNVSQCTDNFYDNGGPNGGYADIDGGGTEIVTICSDDPNLVTQVEFTSFMLAAGDVFNVYDGDSTGAPLMGAYTNGNNPGTVFASGNNASGCLTFEFVTDGAFSPLAGWKAVISCREPCEPIDLEIINVTPGELVGDTYNIGQGQVITFEGEADFLGADPTGATYEWGFDNGQSGTGATATTTYNNTGVYDVVLTLTTADGCMTTVTQQVEVFSNFIDVDDTYTDSELVDLLISGTCANYSNISSVTNTSNKQYGYFTAQYSDFPFQDGIVISTGFAANAEGPNAFLNLDSTGTGSDPDLDAELNTGNSLNDRAYIQFDFVPYVSEINFNFIFASEEYRGTFACTYSDSFAFLLTDSAGNTTNLAVLPNTTTPITVPNVHPANNQCGAVNEQYFGQFNGQTDSAIGFEGQTVALTATGTVNPGETYTIKLVVADERDTSHDSAVFLEAGSFELGANLGTDVVLDNEELEIPVPCEGDVILIDPFQNVDLVPGATFTWFFNGEVIPGETGETLEVTEEGTYGIEVFFTEDCTGEDEIFVEFLITPDPLEFNPVDIIECNPGQPSLDVNLTQNDSEVLGNQDPAGFIITYHNSQQEAEDGVNPIIDPAQYNVAAGAPEVVFVRIEGTESNDDSVCYQVGSFEVSLEGISIGQNMEDLEECDDDNDGDAIFDLTENEVLALDGLDANNYTVTYYETQNAADLGTPAIPAPTAYENVNNNPQEIFVRVQDDNDEDCNDTGSFFIESFAVGEVNPVEDMEACSLSTPIEFNLTTNTPLVLGSQDPADFAVTYFATQAEANAGTPAIADPANYSPINGEGQTIYIRIENVNNTTCYNLTNFNLIVNEVRIGAVTDKEECDGGNTGLATFDLTDSDMEALDGQSPLDYEVTYYETQAAADAGTPAIADPTNYENVISNPQPIYVRVNVDGDADCYLTESFMIEATASAPINAPTPLVACDTDNDGFYNQFILTDKDDQITGGNPAVTVSYHLTQSDADNGVSAVNSPYANVEPYNQTIYVRVEDTVNGCVLQETLELEVYDSPQIVAPEPLEMCDDDLDEQAIFDLTQVEEEVLDGLDPNSYDITYHEDEQEAEDGVNPIGNAGSYENASNPQTIWIRVTDPNTPTGCYNVVELELIVNPLPVAVQPTNLELCDDELSGSDTDELSVFDLTVKDGEITAGDNSIEVIWYETPADLQAGIQIPNPTEYTNIISTNQTVVALLVDENGCSVTITLTLVVNPLPSPTPTDQLEPYELCDDDNDGFVEFDLDTQEDIIANGEADVEITYYATPEGAESGLVENQIGPLYENVQINQQTIYARATNIITGCYRWVSLDLVVTPLPEIEGPLEDIFACDATGDTFQNFDITQNEEVIYGTQDTSLYTISYYESETNAIDEVNPISTPTNYSNGGISPLTIWVRLEDNDTECFRIASFDLITGETPEVFNPQPLEACDDSATTPTDEIGLFDLTQTIPEITNEVSNLEVFFYESVTDMDNDNFITPADAYQNIDNPQTLQVKVVSDEGCEAFTTLTLVVNPNPSIEEELDPIEVCDIDNDGFADFDLEAETVGILNGEPNVSITYHTTLANAENGVDAIDTTELYTNVNINIQTIYVRAENTGVTGNGTNCYVTRPLELIVIPSPVLEPEGLEDLYVCDDASANGFAVFDLTQNEDLMFGDQDPTNLVITYHEDLAAAENGTPRILVPTIYTNIENPQMIWVRIENTETGCIDVFVLTDENTFMLYVEEIPELTQPTPLQMCDDDYENDPLSQVEFDLTVKESEILDMDPVPDNYVFTYYASAEDQASGTPIDTPEAYVNAENPQTIFIEVADTNTENSCINEITLTIEVLPLPTPSEESLEALRQEQCDEDNDGVAADPFDLTQSGDLISDGENVVISYYKTEDAANEEDATELIGTPEAYVNEPAYNTLNADGTPTNIQLIYARVDSGAAGNFCYVLVPFELIVYPEPVLNPAGTPFGYTLCEDGSSGTAAIELSDIAGNLYDATFEADADPDTQADPTVLIPLLDQDPATNANQDLDINNYIFTYYFSLADAEAGANVIPNGFAISDDTTIWVEISNSFGCVSDEFGEILVQVEPRPSIDDTPLVIDDLCSDEQGGNTATIDLTQYSDQINPGAPADTQINYYASMQDYLDGLVIETPSDYTTESNPQTIIAEVIYTTSLCESATVKEITLEVNETPTVDITSYDGTVICYDSNPATEVIGGNYDPVIIDTGLNELTYDFVWTIDGVDQNNNSASFEVTEPGLVVVEVTNTTTPGMCSTSSEALFFENNPPEFQATIETISFNGSHSVLISNVTGNGDYEFSVDNGPWTALGEDGTLTIDGLAGGEHEIIGRDQGGCGATLQTISFIDYPEFFTPNEDGYNDRWNILGLSNQLDAKIYIFDRYGKLLKQLSPNGEGWDGTFNGTAMPSNDYWFRVEYTDIDGTRKEFKANFTLKR</sequence>
<protein>
    <submittedName>
        <fullName evidence="3">Choice-of-anchor L domain-containing protein</fullName>
    </submittedName>
</protein>
<dbReference type="InterPro" id="IPR049804">
    <property type="entry name" value="Choice_anch_L"/>
</dbReference>
<dbReference type="InterPro" id="IPR000601">
    <property type="entry name" value="PKD_dom"/>
</dbReference>
<proteinExistence type="predicted"/>
<dbReference type="Proteomes" id="UP001230915">
    <property type="component" value="Unassembled WGS sequence"/>
</dbReference>
<dbReference type="InterPro" id="IPR022409">
    <property type="entry name" value="PKD/Chitinase_dom"/>
</dbReference>
<organism evidence="3 4">
    <name type="scientific">Mesonia profundi</name>
    <dbReference type="NCBI Taxonomy" id="3070998"/>
    <lineage>
        <taxon>Bacteria</taxon>
        <taxon>Pseudomonadati</taxon>
        <taxon>Bacteroidota</taxon>
        <taxon>Flavobacteriia</taxon>
        <taxon>Flavobacteriales</taxon>
        <taxon>Flavobacteriaceae</taxon>
        <taxon>Mesonia</taxon>
    </lineage>
</organism>
<dbReference type="InterPro" id="IPR035914">
    <property type="entry name" value="Sperma_CUB_dom_sf"/>
</dbReference>
<dbReference type="NCBIfam" id="NF038133">
    <property type="entry name" value="choice_anch_L"/>
    <property type="match status" value="1"/>
</dbReference>
<evidence type="ECO:0000313" key="3">
    <source>
        <dbReference type="EMBL" id="MDQ7916058.1"/>
    </source>
</evidence>
<dbReference type="Gene3D" id="2.60.120.290">
    <property type="entry name" value="Spermadhesin, CUB domain"/>
    <property type="match status" value="1"/>
</dbReference>
<dbReference type="SUPFAM" id="SSF49299">
    <property type="entry name" value="PKD domain"/>
    <property type="match status" value="1"/>
</dbReference>
<keyword evidence="1" id="KW-0732">Signal</keyword>
<dbReference type="InterPro" id="IPR013783">
    <property type="entry name" value="Ig-like_fold"/>
</dbReference>
<feature type="signal peptide" evidence="1">
    <location>
        <begin position="1"/>
        <end position="21"/>
    </location>
</feature>
<dbReference type="RefSeq" id="WP_308862666.1">
    <property type="nucleotide sequence ID" value="NZ_JAVHUL010000001.1"/>
</dbReference>
<name>A0ABU0ZX64_9FLAO</name>
<dbReference type="InterPro" id="IPR026341">
    <property type="entry name" value="T9SS_type_B"/>
</dbReference>
<accession>A0ABU0ZX64</accession>
<feature type="domain" description="PKD" evidence="2">
    <location>
        <begin position="188"/>
        <end position="241"/>
    </location>
</feature>
<dbReference type="NCBIfam" id="TIGR04131">
    <property type="entry name" value="Bac_Flav_CTERM"/>
    <property type="match status" value="1"/>
</dbReference>
<evidence type="ECO:0000259" key="2">
    <source>
        <dbReference type="PROSITE" id="PS50093"/>
    </source>
</evidence>
<dbReference type="InterPro" id="IPR035986">
    <property type="entry name" value="PKD_dom_sf"/>
</dbReference>
<evidence type="ECO:0000256" key="1">
    <source>
        <dbReference type="SAM" id="SignalP"/>
    </source>
</evidence>
<dbReference type="Pfam" id="PF18911">
    <property type="entry name" value="PKD_4"/>
    <property type="match status" value="1"/>
</dbReference>
<keyword evidence="4" id="KW-1185">Reference proteome</keyword>
<comment type="caution">
    <text evidence="3">The sequence shown here is derived from an EMBL/GenBank/DDBJ whole genome shotgun (WGS) entry which is preliminary data.</text>
</comment>
<dbReference type="Pfam" id="PF13585">
    <property type="entry name" value="CHU_C"/>
    <property type="match status" value="1"/>
</dbReference>
<dbReference type="EMBL" id="JAVHUL010000001">
    <property type="protein sequence ID" value="MDQ7916058.1"/>
    <property type="molecule type" value="Genomic_DNA"/>
</dbReference>
<dbReference type="Gene3D" id="2.60.40.10">
    <property type="entry name" value="Immunoglobulins"/>
    <property type="match status" value="1"/>
</dbReference>
<gene>
    <name evidence="3" type="ORF">RBU60_00575</name>
</gene>
<dbReference type="PROSITE" id="PS50093">
    <property type="entry name" value="PKD"/>
    <property type="match status" value="1"/>
</dbReference>
<dbReference type="SMART" id="SM00089">
    <property type="entry name" value="PKD"/>
    <property type="match status" value="1"/>
</dbReference>
<feature type="chain" id="PRO_5045252422" evidence="1">
    <location>
        <begin position="22"/>
        <end position="2473"/>
    </location>
</feature>
<reference evidence="3 4" key="1">
    <citation type="submission" date="2023-08" db="EMBL/GenBank/DDBJ databases">
        <title>Mesonia sp. MT50, isolated from deep-sea sediment of the Mariana Trench.</title>
        <authorList>
            <person name="Fu H."/>
        </authorList>
    </citation>
    <scope>NUCLEOTIDE SEQUENCE [LARGE SCALE GENOMIC DNA]</scope>
    <source>
        <strain evidence="3 4">MT50</strain>
    </source>
</reference>
<evidence type="ECO:0000313" key="4">
    <source>
        <dbReference type="Proteomes" id="UP001230915"/>
    </source>
</evidence>